<proteinExistence type="predicted"/>
<reference evidence="6" key="1">
    <citation type="submission" date="2020-02" db="EMBL/GenBank/DDBJ databases">
        <authorList>
            <person name="Meier V. D."/>
        </authorList>
    </citation>
    <scope>NUCLEOTIDE SEQUENCE</scope>
    <source>
        <strain evidence="6">AVDCRST_MAG88</strain>
    </source>
</reference>
<dbReference type="EMBL" id="CADCWM010000934">
    <property type="protein sequence ID" value="CAA9585133.1"/>
    <property type="molecule type" value="Genomic_DNA"/>
</dbReference>
<keyword evidence="3 5" id="KW-1133">Transmembrane helix</keyword>
<evidence type="ECO:0000256" key="1">
    <source>
        <dbReference type="ARBA" id="ARBA00004141"/>
    </source>
</evidence>
<comment type="subcellular location">
    <subcellularLocation>
        <location evidence="1">Membrane</location>
        <topology evidence="1">Multi-pass membrane protein</topology>
    </subcellularLocation>
</comment>
<evidence type="ECO:0000256" key="2">
    <source>
        <dbReference type="ARBA" id="ARBA00022692"/>
    </source>
</evidence>
<dbReference type="GO" id="GO:0016020">
    <property type="term" value="C:membrane"/>
    <property type="evidence" value="ECO:0007669"/>
    <property type="project" value="UniProtKB-SubCell"/>
</dbReference>
<organism evidence="6">
    <name type="scientific">uncultured Thermomicrobiales bacterium</name>
    <dbReference type="NCBI Taxonomy" id="1645740"/>
    <lineage>
        <taxon>Bacteria</taxon>
        <taxon>Pseudomonadati</taxon>
        <taxon>Thermomicrobiota</taxon>
        <taxon>Thermomicrobia</taxon>
        <taxon>Thermomicrobiales</taxon>
        <taxon>environmental samples</taxon>
    </lineage>
</organism>
<gene>
    <name evidence="6" type="ORF">AVDCRST_MAG88-3825</name>
</gene>
<feature type="transmembrane region" description="Helical" evidence="5">
    <location>
        <begin position="6"/>
        <end position="25"/>
    </location>
</feature>
<protein>
    <recommendedName>
        <fullName evidence="7">DoxX family protein</fullName>
    </recommendedName>
</protein>
<name>A0A6J4VU96_9BACT</name>
<evidence type="ECO:0008006" key="7">
    <source>
        <dbReference type="Google" id="ProtNLM"/>
    </source>
</evidence>
<feature type="transmembrane region" description="Helical" evidence="5">
    <location>
        <begin position="70"/>
        <end position="91"/>
    </location>
</feature>
<dbReference type="Pfam" id="PF13564">
    <property type="entry name" value="DoxX_2"/>
    <property type="match status" value="1"/>
</dbReference>
<feature type="transmembrane region" description="Helical" evidence="5">
    <location>
        <begin position="46"/>
        <end position="64"/>
    </location>
</feature>
<dbReference type="InterPro" id="IPR032808">
    <property type="entry name" value="DoxX"/>
</dbReference>
<feature type="transmembrane region" description="Helical" evidence="5">
    <location>
        <begin position="103"/>
        <end position="120"/>
    </location>
</feature>
<keyword evidence="2 5" id="KW-0812">Transmembrane</keyword>
<keyword evidence="4 5" id="KW-0472">Membrane</keyword>
<evidence type="ECO:0000256" key="4">
    <source>
        <dbReference type="ARBA" id="ARBA00023136"/>
    </source>
</evidence>
<evidence type="ECO:0000256" key="3">
    <source>
        <dbReference type="ARBA" id="ARBA00022989"/>
    </source>
</evidence>
<sequence length="123" mass="12889">MNLSLWILQALLAAVFLATGMLHLLRPKAAFEADPNFTWTKTMSQSGIWAIGAAEVAGALGLILPGLSGMLTGLVPLAALCLGLLTARAVATHLRLKESIAPALTLSLLALMVFAGRQWVVAL</sequence>
<dbReference type="AlphaFoldDB" id="A0A6J4VU96"/>
<evidence type="ECO:0000313" key="6">
    <source>
        <dbReference type="EMBL" id="CAA9585133.1"/>
    </source>
</evidence>
<evidence type="ECO:0000256" key="5">
    <source>
        <dbReference type="SAM" id="Phobius"/>
    </source>
</evidence>
<accession>A0A6J4VU96</accession>